<dbReference type="Pfam" id="PF07394">
    <property type="entry name" value="DUF1501"/>
    <property type="match status" value="1"/>
</dbReference>
<keyword evidence="3" id="KW-1185">Reference proteome</keyword>
<dbReference type="PANTHER" id="PTHR43737">
    <property type="entry name" value="BLL7424 PROTEIN"/>
    <property type="match status" value="1"/>
</dbReference>
<dbReference type="AlphaFoldDB" id="A0A5C7FTX4"/>
<dbReference type="OrthoDB" id="9779968at2"/>
<organism evidence="2 3">
    <name type="scientific">Neolewinella aurantiaca</name>
    <dbReference type="NCBI Taxonomy" id="2602767"/>
    <lineage>
        <taxon>Bacteria</taxon>
        <taxon>Pseudomonadati</taxon>
        <taxon>Bacteroidota</taxon>
        <taxon>Saprospiria</taxon>
        <taxon>Saprospirales</taxon>
        <taxon>Lewinellaceae</taxon>
        <taxon>Neolewinella</taxon>
    </lineage>
</organism>
<dbReference type="EMBL" id="VOXD01000010">
    <property type="protein sequence ID" value="TXF89979.1"/>
    <property type="molecule type" value="Genomic_DNA"/>
</dbReference>
<reference evidence="2 3" key="1">
    <citation type="submission" date="2019-08" db="EMBL/GenBank/DDBJ databases">
        <title>Lewinella sp. strain SSH13 Genome sequencing and assembly.</title>
        <authorList>
            <person name="Kim I."/>
        </authorList>
    </citation>
    <scope>NUCLEOTIDE SEQUENCE [LARGE SCALE GENOMIC DNA]</scope>
    <source>
        <strain evidence="2 3">SSH13</strain>
    </source>
</reference>
<feature type="compositionally biased region" description="Polar residues" evidence="1">
    <location>
        <begin position="1"/>
        <end position="11"/>
    </location>
</feature>
<dbReference type="PANTHER" id="PTHR43737:SF1">
    <property type="entry name" value="DUF1501 DOMAIN-CONTAINING PROTEIN"/>
    <property type="match status" value="1"/>
</dbReference>
<proteinExistence type="predicted"/>
<protein>
    <submittedName>
        <fullName evidence="2">DUF1501 domain-containing protein</fullName>
    </submittedName>
</protein>
<name>A0A5C7FTX4_9BACT</name>
<comment type="caution">
    <text evidence="2">The sequence shown here is derived from an EMBL/GenBank/DDBJ whole genome shotgun (WGS) entry which is preliminary data.</text>
</comment>
<gene>
    <name evidence="2" type="ORF">FUA23_08475</name>
</gene>
<dbReference type="InterPro" id="IPR010869">
    <property type="entry name" value="DUF1501"/>
</dbReference>
<feature type="region of interest" description="Disordered" evidence="1">
    <location>
        <begin position="1"/>
        <end position="22"/>
    </location>
</feature>
<evidence type="ECO:0000256" key="1">
    <source>
        <dbReference type="SAM" id="MobiDB-lite"/>
    </source>
</evidence>
<sequence length="541" mass="58628">MGHKNNISSGSRKGAKLSDGLAHDQDHSRRNFLRNLGILGTSGFLLNKLPVNSLAMSPLTAALADGDESRVLVLIRLKGGNDGLNTIIPIHDFGTYQSLRPDIHIPRADAVDLTSTLSVHPQLEPLSTLWNDGQMRVVQNVGYPDQSLSHFRSSDIWATTSDASETVSSGVFGRYLNDLYPDFLSAPPETPPAIQIGGVGNLLFNNSDNFNYAISTENPTQLYEIARTGQLYDVEDVPECSYGEQLSYIRAVANTTFRYAGVLAEAFDAGENSAEYENDRLGDQLALVARLLRGQLGTRLFVVELDGFDTHAGQTNAHANLMNSLSKNVAAFYDDLSDGGIDERVLSMTFSEFGRRVYQNGSQGTDHGAAAPLMLFGKGLNGNGATGGLANLQNANNGNLNFEVDFRSVYATVLSNWLCIDADLVDSVMGQRFERMEDLGLYCQGVTNTRTPDPATTIGMKAYLSGGDVVIDYDLPAATNVGIHFFDVSGRKLSSPFQGRRPAGQQSQRVAMSSVGWSSGVYIVSLEVNGRLYSSKLGFFK</sequence>
<accession>A0A5C7FTX4</accession>
<dbReference type="Proteomes" id="UP000321907">
    <property type="component" value="Unassembled WGS sequence"/>
</dbReference>
<evidence type="ECO:0000313" key="3">
    <source>
        <dbReference type="Proteomes" id="UP000321907"/>
    </source>
</evidence>
<evidence type="ECO:0000313" key="2">
    <source>
        <dbReference type="EMBL" id="TXF89979.1"/>
    </source>
</evidence>
<dbReference type="RefSeq" id="WP_147930299.1">
    <property type="nucleotide sequence ID" value="NZ_VOXD01000010.1"/>
</dbReference>